<dbReference type="EMBL" id="JANBOI010000138">
    <property type="protein sequence ID" value="KAJ1733463.1"/>
    <property type="molecule type" value="Genomic_DNA"/>
</dbReference>
<dbReference type="GO" id="GO:0030123">
    <property type="term" value="C:AP-3 adaptor complex"/>
    <property type="evidence" value="ECO:0007669"/>
    <property type="project" value="InterPro"/>
</dbReference>
<keyword evidence="5 7" id="KW-0653">Protein transport</keyword>
<dbReference type="Pfam" id="PF01602">
    <property type="entry name" value="Adaptin_N"/>
    <property type="match status" value="1"/>
</dbReference>
<dbReference type="OrthoDB" id="10264595at2759"/>
<feature type="compositionally biased region" description="Basic and acidic residues" evidence="8">
    <location>
        <begin position="753"/>
        <end position="775"/>
    </location>
</feature>
<feature type="compositionally biased region" description="Basic and acidic residues" evidence="8">
    <location>
        <begin position="798"/>
        <end position="807"/>
    </location>
</feature>
<feature type="compositionally biased region" description="Basic residues" evidence="8">
    <location>
        <begin position="808"/>
        <end position="822"/>
    </location>
</feature>
<protein>
    <recommendedName>
        <fullName evidence="7">AP-3 complex subunit delta</fullName>
    </recommendedName>
</protein>
<keyword evidence="4" id="KW-0677">Repeat</keyword>
<organism evidence="10 11">
    <name type="scientific">Coemansia biformis</name>
    <dbReference type="NCBI Taxonomy" id="1286918"/>
    <lineage>
        <taxon>Eukaryota</taxon>
        <taxon>Fungi</taxon>
        <taxon>Fungi incertae sedis</taxon>
        <taxon>Zoopagomycota</taxon>
        <taxon>Kickxellomycotina</taxon>
        <taxon>Kickxellomycetes</taxon>
        <taxon>Kickxellales</taxon>
        <taxon>Kickxellaceae</taxon>
        <taxon>Coemansia</taxon>
    </lineage>
</organism>
<dbReference type="GO" id="GO:0005794">
    <property type="term" value="C:Golgi apparatus"/>
    <property type="evidence" value="ECO:0007669"/>
    <property type="project" value="UniProtKB-SubCell"/>
</dbReference>
<dbReference type="GO" id="GO:0006623">
    <property type="term" value="P:protein targeting to vacuole"/>
    <property type="evidence" value="ECO:0007669"/>
    <property type="project" value="TreeGrafter"/>
</dbReference>
<evidence type="ECO:0000256" key="2">
    <source>
        <dbReference type="ARBA" id="ARBA00006613"/>
    </source>
</evidence>
<evidence type="ECO:0000313" key="11">
    <source>
        <dbReference type="Proteomes" id="UP001143981"/>
    </source>
</evidence>
<keyword evidence="7" id="KW-0333">Golgi apparatus</keyword>
<comment type="subunit">
    <text evidence="7">Adaptor protein complex 3 (AP-3) is a heterotetramer.</text>
</comment>
<keyword evidence="11" id="KW-1185">Reference proteome</keyword>
<evidence type="ECO:0000256" key="7">
    <source>
        <dbReference type="PIRNR" id="PIRNR037092"/>
    </source>
</evidence>
<dbReference type="InterPro" id="IPR016024">
    <property type="entry name" value="ARM-type_fold"/>
</dbReference>
<evidence type="ECO:0000313" key="10">
    <source>
        <dbReference type="EMBL" id="KAJ1733463.1"/>
    </source>
</evidence>
<dbReference type="InterPro" id="IPR002553">
    <property type="entry name" value="Clathrin/coatomer_adapt-like_N"/>
</dbReference>
<proteinExistence type="inferred from homology"/>
<dbReference type="PANTHER" id="PTHR22781">
    <property type="entry name" value="DELTA ADAPTIN-RELATED"/>
    <property type="match status" value="1"/>
</dbReference>
<gene>
    <name evidence="10" type="primary">APL5</name>
    <name evidence="10" type="ORF">LPJ61_001543</name>
</gene>
<dbReference type="InterPro" id="IPR011989">
    <property type="entry name" value="ARM-like"/>
</dbReference>
<dbReference type="FunFam" id="1.25.10.10:FF:001926">
    <property type="entry name" value="Uncharacterized protein"/>
    <property type="match status" value="1"/>
</dbReference>
<keyword evidence="3 7" id="KW-0813">Transport</keyword>
<evidence type="ECO:0000256" key="4">
    <source>
        <dbReference type="ARBA" id="ARBA00022737"/>
    </source>
</evidence>
<reference evidence="10" key="1">
    <citation type="submission" date="2022-07" db="EMBL/GenBank/DDBJ databases">
        <title>Phylogenomic reconstructions and comparative analyses of Kickxellomycotina fungi.</title>
        <authorList>
            <person name="Reynolds N.K."/>
            <person name="Stajich J.E."/>
            <person name="Barry K."/>
            <person name="Grigoriev I.V."/>
            <person name="Crous P."/>
            <person name="Smith M.E."/>
        </authorList>
    </citation>
    <scope>NUCLEOTIDE SEQUENCE</scope>
    <source>
        <strain evidence="10">BCRC 34381</strain>
    </source>
</reference>
<dbReference type="AlphaFoldDB" id="A0A9W8CZH4"/>
<evidence type="ECO:0000256" key="3">
    <source>
        <dbReference type="ARBA" id="ARBA00022448"/>
    </source>
</evidence>
<comment type="caution">
    <text evidence="10">The sequence shown here is derived from an EMBL/GenBank/DDBJ whole genome shotgun (WGS) entry which is preliminary data.</text>
</comment>
<dbReference type="GO" id="GO:0010008">
    <property type="term" value="C:endosome membrane"/>
    <property type="evidence" value="ECO:0007669"/>
    <property type="project" value="TreeGrafter"/>
</dbReference>
<dbReference type="SUPFAM" id="SSF48371">
    <property type="entry name" value="ARM repeat"/>
    <property type="match status" value="1"/>
</dbReference>
<evidence type="ECO:0000259" key="9">
    <source>
        <dbReference type="Pfam" id="PF01602"/>
    </source>
</evidence>
<evidence type="ECO:0000256" key="6">
    <source>
        <dbReference type="ARBA" id="ARBA00023136"/>
    </source>
</evidence>
<evidence type="ECO:0000256" key="1">
    <source>
        <dbReference type="ARBA" id="ARBA00004308"/>
    </source>
</evidence>
<comment type="function">
    <text evidence="7">Part of the AP-3 complex, an adaptor-related complex which is not clathrin-associated. The complex is associated with the Golgi region as well as more peripheral structures. It facilitates the budding of vesicles from the Golgi membrane.</text>
</comment>
<dbReference type="Proteomes" id="UP001143981">
    <property type="component" value="Unassembled WGS sequence"/>
</dbReference>
<feature type="region of interest" description="Disordered" evidence="8">
    <location>
        <begin position="718"/>
        <end position="855"/>
    </location>
</feature>
<evidence type="ECO:0000256" key="5">
    <source>
        <dbReference type="ARBA" id="ARBA00022927"/>
    </source>
</evidence>
<comment type="subcellular location">
    <subcellularLocation>
        <location evidence="1">Endomembrane system</location>
    </subcellularLocation>
    <subcellularLocation>
        <location evidence="7">Golgi apparatus</location>
    </subcellularLocation>
</comment>
<feature type="domain" description="Clathrin/coatomer adaptor adaptin-like N-terminal" evidence="9">
    <location>
        <begin position="21"/>
        <end position="377"/>
    </location>
</feature>
<keyword evidence="6" id="KW-0472">Membrane</keyword>
<dbReference type="Gene3D" id="1.25.10.10">
    <property type="entry name" value="Leucine-rich Repeat Variant"/>
    <property type="match status" value="1"/>
</dbReference>
<dbReference type="GO" id="GO:0006896">
    <property type="term" value="P:Golgi to vacuole transport"/>
    <property type="evidence" value="ECO:0007669"/>
    <property type="project" value="TreeGrafter"/>
</dbReference>
<evidence type="ECO:0000256" key="8">
    <source>
        <dbReference type="SAM" id="MobiDB-lite"/>
    </source>
</evidence>
<dbReference type="InterPro" id="IPR017105">
    <property type="entry name" value="AP3_complex_dsu"/>
</dbReference>
<accession>A0A9W8CZH4</accession>
<sequence>MFEKSLTDLIQGLRANKRNEAEYIRRSLEEVQGEVQQSDMHCKSAAVDKLNYLHMLGYDMNWASFNVVEVMASPRFGEKRAGYLAATQSFHQETDVLMLTTNLIRKDLASANAMEVSVALDGLAQIATAELAADLFDDALAVLDHSRPYIRKKAVVCLYRLALKHPEGLHALVPQLKERLDDPDPSVVSAAVSVVCELARTNPHNYLPLAPKLYHLLTTLTNNWILIKIVNLFASLTPIEPRLARKLHGPLSRLVCTTNAMSLLYECVHTAIVGDVIGVPLPVADSIGREIDFAELCAQKLELFYESRDHNLRYVGLVTLARLQEKRPELVAGHYETVLACLDDPDLSIRMRALDVVSGMATRRTLVATVKRLMSQLVLSNAAALQPAAPGGVLGPGQQADACVGLPQTDASGTSLVSAQGALVPSNKAGAAGPDAADNPEYRLAVVEAIVGMCSRQSYENMTDFEWYVATLADLVYTAGVDVDRLLSERLLDVTVRVRQVRRFSTQMSRRLLSDSRLVSRAAAGGANAMTLAAAAYILGEYCSLLPADPDDAALLLPANLAAFTDEQQATFVQASMKTYTNWLRDVAGYWSADIWEQVRSVTSSIQRTLSQALFPSEGASSGDALEAGPDAAGDVAESAARLPLQVSSRLRQFAEAIEVVSVATSNPGDSAPPVCAELHSLFTVYELNPVSAAAQGKVPVPEGLELDSFIGIPIPDTSLKVIPPPPPQQQQPRSTAAAESSHTRGSRYSKGTGEHMERRDREGGPFYLRDDAHGGPRARGGPPDVDDIPVVALELGSEPKSEQPRPHKERKSKKHRKRKPRSPSPAPAAVDIAGDEDMPGIPTEAQPGTGPAAL</sequence>
<dbReference type="PANTHER" id="PTHR22781:SF12">
    <property type="entry name" value="AP-3 COMPLEX SUBUNIT DELTA-1"/>
    <property type="match status" value="1"/>
</dbReference>
<comment type="similarity">
    <text evidence="2 7">Belongs to the adaptor complexes large subunit family.</text>
</comment>
<name>A0A9W8CZH4_9FUNG</name>
<dbReference type="PIRSF" id="PIRSF037092">
    <property type="entry name" value="AP3_complex_delta"/>
    <property type="match status" value="1"/>
</dbReference>